<sequence length="23" mass="2615">MIVVVLIVLFVPGVAEYIERELL</sequence>
<name>A0A381T756_9ZZZZ</name>
<reference evidence="1" key="1">
    <citation type="submission" date="2018-05" db="EMBL/GenBank/DDBJ databases">
        <authorList>
            <person name="Lanie J.A."/>
            <person name="Ng W.-L."/>
            <person name="Kazmierczak K.M."/>
            <person name="Andrzejewski T.M."/>
            <person name="Davidsen T.M."/>
            <person name="Wayne K.J."/>
            <person name="Tettelin H."/>
            <person name="Glass J.I."/>
            <person name="Rusch D."/>
            <person name="Podicherti R."/>
            <person name="Tsui H.-C.T."/>
            <person name="Winkler M.E."/>
        </authorList>
    </citation>
    <scope>NUCLEOTIDE SEQUENCE</scope>
</reference>
<evidence type="ECO:0000313" key="1">
    <source>
        <dbReference type="EMBL" id="SVA11569.1"/>
    </source>
</evidence>
<protein>
    <submittedName>
        <fullName evidence="1">Uncharacterized protein</fullName>
    </submittedName>
</protein>
<feature type="non-terminal residue" evidence="1">
    <location>
        <position position="23"/>
    </location>
</feature>
<feature type="non-terminal residue" evidence="1">
    <location>
        <position position="1"/>
    </location>
</feature>
<dbReference type="EMBL" id="UINC01004072">
    <property type="protein sequence ID" value="SVA11569.1"/>
    <property type="molecule type" value="Genomic_DNA"/>
</dbReference>
<proteinExistence type="predicted"/>
<gene>
    <name evidence="1" type="ORF">METZ01_LOCUS64423</name>
</gene>
<dbReference type="AlphaFoldDB" id="A0A381T756"/>
<accession>A0A381T756</accession>
<organism evidence="1">
    <name type="scientific">marine metagenome</name>
    <dbReference type="NCBI Taxonomy" id="408172"/>
    <lineage>
        <taxon>unclassified sequences</taxon>
        <taxon>metagenomes</taxon>
        <taxon>ecological metagenomes</taxon>
    </lineage>
</organism>